<dbReference type="PANTHER" id="PTHR22538:SF1">
    <property type="entry name" value="VWFD DOMAIN-CONTAINING PROTEIN"/>
    <property type="match status" value="1"/>
</dbReference>
<evidence type="ECO:0000313" key="6">
    <source>
        <dbReference type="Proteomes" id="UP000285883"/>
    </source>
</evidence>
<organism evidence="4 5">
    <name type="scientific">Phytophthora kernoviae</name>
    <dbReference type="NCBI Taxonomy" id="325452"/>
    <lineage>
        <taxon>Eukaryota</taxon>
        <taxon>Sar</taxon>
        <taxon>Stramenopiles</taxon>
        <taxon>Oomycota</taxon>
        <taxon>Peronosporomycetes</taxon>
        <taxon>Peronosporales</taxon>
        <taxon>Peronosporaceae</taxon>
        <taxon>Phytophthora</taxon>
    </lineage>
</organism>
<dbReference type="InterPro" id="IPR029058">
    <property type="entry name" value="AB_hydrolase_fold"/>
</dbReference>
<dbReference type="Proteomes" id="UP000792063">
    <property type="component" value="Unassembled WGS sequence"/>
</dbReference>
<evidence type="ECO:0000313" key="4">
    <source>
        <dbReference type="EMBL" id="RLN73757.1"/>
    </source>
</evidence>
<protein>
    <submittedName>
        <fullName evidence="4">Uncharacterized protein</fullName>
    </submittedName>
</protein>
<dbReference type="Proteomes" id="UP000285883">
    <property type="component" value="Unassembled WGS sequence"/>
</dbReference>
<reference evidence="1" key="3">
    <citation type="submission" date="2020-06" db="EMBL/GenBank/DDBJ databases">
        <authorList>
            <person name="Studholme D.J."/>
        </authorList>
    </citation>
    <scope>NUCLEOTIDE SEQUENCE</scope>
    <source>
        <strain evidence="1">NZFS 2646</strain>
        <strain evidence="2">NZFS 3630</strain>
    </source>
</reference>
<evidence type="ECO:0000313" key="1">
    <source>
        <dbReference type="EMBL" id="KAG2505211.1"/>
    </source>
</evidence>
<dbReference type="PANTHER" id="PTHR22538">
    <property type="entry name" value="CILIA- AND FLAGELLA-ASSOCIATED PROTEIN 74"/>
    <property type="match status" value="1"/>
</dbReference>
<dbReference type="Proteomes" id="UP000785171">
    <property type="component" value="Unassembled WGS sequence"/>
</dbReference>
<dbReference type="Proteomes" id="UP000285624">
    <property type="component" value="Unassembled WGS sequence"/>
</dbReference>
<dbReference type="EMBL" id="MAYM02001855">
    <property type="protein sequence ID" value="RLN10356.1"/>
    <property type="molecule type" value="Genomic_DNA"/>
</dbReference>
<dbReference type="EMBL" id="JPWU03000849">
    <property type="protein sequence ID" value="KAG2506138.1"/>
    <property type="molecule type" value="Genomic_DNA"/>
</dbReference>
<reference evidence="5 6" key="2">
    <citation type="submission" date="2018-07" db="EMBL/GenBank/DDBJ databases">
        <title>Genome sequencing of oomycete isolates from Chile give support for New Zealand origin for Phytophthora kernoviae and make available the first Nothophytophthora sp. genome.</title>
        <authorList>
            <person name="Studholme D.J."/>
            <person name="Sanfuentes E."/>
            <person name="Panda P."/>
            <person name="Hill R."/>
            <person name="Sambles C."/>
            <person name="Grant M."/>
            <person name="Williams N.M."/>
            <person name="Mcdougal R.L."/>
        </authorList>
    </citation>
    <scope>NUCLEOTIDE SEQUENCE [LARGE SCALE GENOMIC DNA]</scope>
    <source>
        <strain evidence="3">Chile2</strain>
        <strain evidence="4">Chile4</strain>
    </source>
</reference>
<comment type="caution">
    <text evidence="4">The sequence shown here is derived from an EMBL/GenBank/DDBJ whole genome shotgun (WGS) entry which is preliminary data.</text>
</comment>
<dbReference type="EMBL" id="MBDN02000673">
    <property type="protein sequence ID" value="RLN73757.1"/>
    <property type="molecule type" value="Genomic_DNA"/>
</dbReference>
<keyword evidence="5" id="KW-1185">Reference proteome</keyword>
<evidence type="ECO:0000313" key="3">
    <source>
        <dbReference type="EMBL" id="RLN10356.1"/>
    </source>
</evidence>
<dbReference type="SUPFAM" id="SSF53474">
    <property type="entry name" value="alpha/beta-Hydrolases"/>
    <property type="match status" value="1"/>
</dbReference>
<dbReference type="Gene3D" id="3.40.50.1820">
    <property type="entry name" value="alpha/beta hydrolase"/>
    <property type="match status" value="1"/>
</dbReference>
<sequence>MPSKKRSLADAPSVKLHVTLKRKSMKLHGHSKFEVFANPVVSTDGKSVIYDGYATFVEEDTVFKYFFVDGEEYMVEIPESNSSTESAEQIVQCLPLGTPFGSVVSTLNEAIPIPSASVGNEAVNCSSGNLFKTTFSGTKFAICVSGSSGFTAFGSDMTVKVTYLDNRASISKPKLSEGAAPCPVAAKPVSVTPIALAVMTGDKIPESASRKLKAAEHMAMAASSCKCKSTPRPCVFFHGLGNTNEDAELQDFNSNFGYAKLQGHTPCCTTVKYANLNTVDYGWTDDTLQEKVCKHALSLQGSDKSSSTIEDTIIVTHSMGGLMLAGALASGKCNLASSSTWIALSPPMTGSMSSDFIQDFCNGRVQNDFVADLMMNNKCPPSAGIKSTSYENERYSASLDAAYDAAQEVYRKYVSAAMCSTSYVGNISKYQAKYMLCGSKFPHKSSKNDGLVEFHSCAGGLPASKFHRNYMNPFYKAELNHVDTAFKTGDGIFKETVKPIKWFECLL</sequence>
<proteinExistence type="predicted"/>
<dbReference type="EMBL" id="JPWV03000736">
    <property type="protein sequence ID" value="KAG2505211.1"/>
    <property type="molecule type" value="Genomic_DNA"/>
</dbReference>
<evidence type="ECO:0000313" key="5">
    <source>
        <dbReference type="Proteomes" id="UP000285624"/>
    </source>
</evidence>
<dbReference type="AlphaFoldDB" id="A0A3R7HCR7"/>
<evidence type="ECO:0000313" key="2">
    <source>
        <dbReference type="EMBL" id="KAG2506138.1"/>
    </source>
</evidence>
<reference evidence="1" key="1">
    <citation type="journal article" date="2015" name="Genom Data">
        <title>Genome sequences of six Phytophthora species associated with forests in New Zealand.</title>
        <authorList>
            <person name="Studholme D.J."/>
            <person name="McDougal R.L."/>
            <person name="Sambles C."/>
            <person name="Hansen E."/>
            <person name="Hardy G."/>
            <person name="Grant M."/>
            <person name="Ganley R.J."/>
            <person name="Williams N.M."/>
        </authorList>
    </citation>
    <scope>NUCLEOTIDE SEQUENCE</scope>
    <source>
        <strain evidence="1">NZFS 2646</strain>
        <strain evidence="2">NZFS 3630</strain>
    </source>
</reference>
<name>A0A3R7HCR7_9STRA</name>
<gene>
    <name evidence="3" type="ORF">BBI17_009276</name>
    <name evidence="4" type="ORF">BBO99_00009258</name>
    <name evidence="1" type="ORF">JM16_009178</name>
    <name evidence="2" type="ORF">JM18_009334</name>
</gene>
<accession>A0A3R7HCR7</accession>